<reference evidence="2" key="1">
    <citation type="journal article" date="2019" name="Int. J. Syst. Evol. Microbiol.">
        <title>The Global Catalogue of Microorganisms (GCM) 10K type strain sequencing project: providing services to taxonomists for standard genome sequencing and annotation.</title>
        <authorList>
            <consortium name="The Broad Institute Genomics Platform"/>
            <consortium name="The Broad Institute Genome Sequencing Center for Infectious Disease"/>
            <person name="Wu L."/>
            <person name="Ma J."/>
        </authorList>
    </citation>
    <scope>NUCLEOTIDE SEQUENCE [LARGE SCALE GENOMIC DNA]</scope>
    <source>
        <strain evidence="2">JCM 17106</strain>
    </source>
</reference>
<name>A0ABP6UZE7_9FLAO</name>
<evidence type="ECO:0000313" key="2">
    <source>
        <dbReference type="Proteomes" id="UP001500459"/>
    </source>
</evidence>
<comment type="caution">
    <text evidence="1">The sequence shown here is derived from an EMBL/GenBank/DDBJ whole genome shotgun (WGS) entry which is preliminary data.</text>
</comment>
<dbReference type="Proteomes" id="UP001500459">
    <property type="component" value="Unassembled WGS sequence"/>
</dbReference>
<gene>
    <name evidence="1" type="ORF">GCM10022393_42670</name>
</gene>
<organism evidence="1 2">
    <name type="scientific">Aquimarina addita</name>
    <dbReference type="NCBI Taxonomy" id="870485"/>
    <lineage>
        <taxon>Bacteria</taxon>
        <taxon>Pseudomonadati</taxon>
        <taxon>Bacteroidota</taxon>
        <taxon>Flavobacteriia</taxon>
        <taxon>Flavobacteriales</taxon>
        <taxon>Flavobacteriaceae</taxon>
        <taxon>Aquimarina</taxon>
    </lineage>
</organism>
<dbReference type="EMBL" id="BAABCW010000034">
    <property type="protein sequence ID" value="GAA3523309.1"/>
    <property type="molecule type" value="Genomic_DNA"/>
</dbReference>
<proteinExistence type="predicted"/>
<accession>A0ABP6UZE7</accession>
<sequence>MSNLSEIGKRYSFDISMSGEHFMLCELNLILSEQAGGSGITYLEEIILNMELVLSSKIEEYEFGFDSTIIDFQKEKSIINYDYFESEIEVDSISLFNMMNDWLKSVNPPS</sequence>
<keyword evidence="2" id="KW-1185">Reference proteome</keyword>
<evidence type="ECO:0000313" key="1">
    <source>
        <dbReference type="EMBL" id="GAA3523309.1"/>
    </source>
</evidence>
<protein>
    <submittedName>
        <fullName evidence="1">Uncharacterized protein</fullName>
    </submittedName>
</protein>
<dbReference type="RefSeq" id="WP_344930938.1">
    <property type="nucleotide sequence ID" value="NZ_BAABCW010000034.1"/>
</dbReference>